<evidence type="ECO:0000313" key="3">
    <source>
        <dbReference type="EMBL" id="MBB6061613.1"/>
    </source>
</evidence>
<name>A0A841GPG4_9BACT</name>
<dbReference type="PANTHER" id="PTHR43022:SF1">
    <property type="entry name" value="PROTEIN SMF"/>
    <property type="match status" value="1"/>
</dbReference>
<organism evidence="3 4">
    <name type="scientific">Thermosipho japonicus</name>
    <dbReference type="NCBI Taxonomy" id="90323"/>
    <lineage>
        <taxon>Bacteria</taxon>
        <taxon>Thermotogati</taxon>
        <taxon>Thermotogota</taxon>
        <taxon>Thermotogae</taxon>
        <taxon>Thermotogales</taxon>
        <taxon>Fervidobacteriaceae</taxon>
        <taxon>Thermosipho</taxon>
    </lineage>
</organism>
<evidence type="ECO:0000259" key="2">
    <source>
        <dbReference type="Pfam" id="PF02481"/>
    </source>
</evidence>
<dbReference type="InterPro" id="IPR057666">
    <property type="entry name" value="DrpA_SLOG"/>
</dbReference>
<dbReference type="NCBIfam" id="TIGR00732">
    <property type="entry name" value="dprA"/>
    <property type="match status" value="1"/>
</dbReference>
<dbReference type="GO" id="GO:0009294">
    <property type="term" value="P:DNA-mediated transformation"/>
    <property type="evidence" value="ECO:0007669"/>
    <property type="project" value="InterPro"/>
</dbReference>
<dbReference type="PANTHER" id="PTHR43022">
    <property type="entry name" value="PROTEIN SMF"/>
    <property type="match status" value="1"/>
</dbReference>
<dbReference type="Gene3D" id="3.40.50.450">
    <property type="match status" value="1"/>
</dbReference>
<dbReference type="SUPFAM" id="SSF102405">
    <property type="entry name" value="MCP/YpsA-like"/>
    <property type="match status" value="1"/>
</dbReference>
<dbReference type="EMBL" id="JACHEX010000001">
    <property type="protein sequence ID" value="MBB6061613.1"/>
    <property type="molecule type" value="Genomic_DNA"/>
</dbReference>
<feature type="domain" description="Smf/DprA SLOG" evidence="2">
    <location>
        <begin position="50"/>
        <end position="252"/>
    </location>
</feature>
<dbReference type="Proteomes" id="UP000555828">
    <property type="component" value="Unassembled WGS sequence"/>
</dbReference>
<comment type="similarity">
    <text evidence="1">Belongs to the DprA/Smf family.</text>
</comment>
<protein>
    <submittedName>
        <fullName evidence="3">DNA processing protein</fullName>
    </submittedName>
</protein>
<comment type="caution">
    <text evidence="3">The sequence shown here is derived from an EMBL/GenBank/DDBJ whole genome shotgun (WGS) entry which is preliminary data.</text>
</comment>
<reference evidence="3 4" key="1">
    <citation type="submission" date="2020-08" db="EMBL/GenBank/DDBJ databases">
        <title>Genomic Encyclopedia of Type Strains, Phase IV (KMG-IV): sequencing the most valuable type-strain genomes for metagenomic binning, comparative biology and taxonomic classification.</title>
        <authorList>
            <person name="Goeker M."/>
        </authorList>
    </citation>
    <scope>NUCLEOTIDE SEQUENCE [LARGE SCALE GENOMIC DNA]</scope>
    <source>
        <strain evidence="3 4">DSM 13481</strain>
    </source>
</reference>
<sequence length="266" mass="30102">MTKVEIASLSSLGYSINEIKNGYIKSKDIQRKRFIENKLAKWLEFSGNGIITFFDDEYPEYLKNIWKPPVVLFYKGNVHLLKKICFSVVGTRSMTVYGKSITEKFVKKLSDFFVIVSGMAIGIDAEAHKNSKQTIAVLGCGVDICYPKQNKNLYDKISKEGCLISEYLPWESPKKHYFPLRNRIIAGISEGVLIVECKKKSGTMITANYAIDFGKDLFTVPGNIFSLNSEGPNFLIKNGAYPVTDPDEILDFYIMRGVINESNRKN</sequence>
<dbReference type="InterPro" id="IPR003488">
    <property type="entry name" value="DprA"/>
</dbReference>
<dbReference type="RefSeq" id="WP_184618394.1">
    <property type="nucleotide sequence ID" value="NZ_JACHEX010000001.1"/>
</dbReference>
<dbReference type="Pfam" id="PF02481">
    <property type="entry name" value="DNA_processg_A"/>
    <property type="match status" value="1"/>
</dbReference>
<dbReference type="AlphaFoldDB" id="A0A841GPG4"/>
<keyword evidence="4" id="KW-1185">Reference proteome</keyword>
<gene>
    <name evidence="3" type="ORF">HNP65_000035</name>
</gene>
<proteinExistence type="inferred from homology"/>
<evidence type="ECO:0000256" key="1">
    <source>
        <dbReference type="ARBA" id="ARBA00006525"/>
    </source>
</evidence>
<accession>A0A841GPG4</accession>
<evidence type="ECO:0000313" key="4">
    <source>
        <dbReference type="Proteomes" id="UP000555828"/>
    </source>
</evidence>